<dbReference type="RefSeq" id="WP_123770141.1">
    <property type="nucleotide sequence ID" value="NZ_RKQN01000002.1"/>
</dbReference>
<feature type="transmembrane region" description="Helical" evidence="1">
    <location>
        <begin position="145"/>
        <end position="164"/>
    </location>
</feature>
<dbReference type="InterPro" id="IPR021354">
    <property type="entry name" value="DUF2975"/>
</dbReference>
<sequence length="177" mass="19183">MTESVNGARRRARTVRRLLACGIAGLALANAWLWWQGGAGGQYGGFGVEVDMPAYLQPHPRVALASASVLSAVLLYGLLRLSRLMRLFERGEFFSAAATRHLRAFAWALALLVPVDVLLPPALLGLLAAAGWAEVREVRLQLEAAHFWALLGALLFLLVASLMAEARRLAEDNAQIV</sequence>
<feature type="transmembrane region" description="Helical" evidence="1">
    <location>
        <begin position="18"/>
        <end position="35"/>
    </location>
</feature>
<evidence type="ECO:0000313" key="3">
    <source>
        <dbReference type="Proteomes" id="UP000269708"/>
    </source>
</evidence>
<keyword evidence="1" id="KW-1133">Transmembrane helix</keyword>
<evidence type="ECO:0000256" key="1">
    <source>
        <dbReference type="SAM" id="Phobius"/>
    </source>
</evidence>
<feature type="transmembrane region" description="Helical" evidence="1">
    <location>
        <begin position="102"/>
        <end position="133"/>
    </location>
</feature>
<dbReference type="Pfam" id="PF11188">
    <property type="entry name" value="DUF2975"/>
    <property type="match status" value="1"/>
</dbReference>
<proteinExistence type="predicted"/>
<protein>
    <submittedName>
        <fullName evidence="2">DUF2975 family protein</fullName>
    </submittedName>
</protein>
<dbReference type="AlphaFoldDB" id="A0A3N4VEP1"/>
<dbReference type="Proteomes" id="UP000269708">
    <property type="component" value="Unassembled WGS sequence"/>
</dbReference>
<keyword evidence="1" id="KW-0812">Transmembrane</keyword>
<reference evidence="2 3" key="1">
    <citation type="submission" date="2018-11" db="EMBL/GenBank/DDBJ databases">
        <title>Genomic Encyclopedia of Type Strains, Phase IV (KMG-IV): sequencing the most valuable type-strain genomes for metagenomic binning, comparative biology and taxonomic classification.</title>
        <authorList>
            <person name="Goeker M."/>
        </authorList>
    </citation>
    <scope>NUCLEOTIDE SEQUENCE [LARGE SCALE GENOMIC DNA]</scope>
    <source>
        <strain evidence="2 3">DSM 25623</strain>
    </source>
</reference>
<organism evidence="2 3">
    <name type="scientific">Vulcaniibacterium tengchongense</name>
    <dbReference type="NCBI Taxonomy" id="1273429"/>
    <lineage>
        <taxon>Bacteria</taxon>
        <taxon>Pseudomonadati</taxon>
        <taxon>Pseudomonadota</taxon>
        <taxon>Gammaproteobacteria</taxon>
        <taxon>Lysobacterales</taxon>
        <taxon>Lysobacteraceae</taxon>
        <taxon>Vulcaniibacterium</taxon>
    </lineage>
</organism>
<comment type="caution">
    <text evidence="2">The sequence shown here is derived from an EMBL/GenBank/DDBJ whole genome shotgun (WGS) entry which is preliminary data.</text>
</comment>
<name>A0A3N4VEP1_9GAMM</name>
<keyword evidence="1" id="KW-0472">Membrane</keyword>
<gene>
    <name evidence="2" type="ORF">EDC50_1805</name>
</gene>
<accession>A0A3N4VEP1</accession>
<dbReference type="EMBL" id="RKQN01000002">
    <property type="protein sequence ID" value="RPE79975.1"/>
    <property type="molecule type" value="Genomic_DNA"/>
</dbReference>
<evidence type="ECO:0000313" key="2">
    <source>
        <dbReference type="EMBL" id="RPE79975.1"/>
    </source>
</evidence>
<keyword evidence="3" id="KW-1185">Reference proteome</keyword>
<feature type="transmembrane region" description="Helical" evidence="1">
    <location>
        <begin position="62"/>
        <end position="81"/>
    </location>
</feature>